<evidence type="ECO:0000256" key="4">
    <source>
        <dbReference type="ARBA" id="ARBA00022692"/>
    </source>
</evidence>
<feature type="transmembrane region" description="Helical" evidence="11">
    <location>
        <begin position="1558"/>
        <end position="1575"/>
    </location>
</feature>
<dbReference type="Pfam" id="PF12698">
    <property type="entry name" value="ABC2_membrane_3"/>
    <property type="match status" value="2"/>
</dbReference>
<feature type="transmembrane region" description="Helical" evidence="11">
    <location>
        <begin position="377"/>
        <end position="397"/>
    </location>
</feature>
<organism evidence="13 14">
    <name type="scientific">Calicophoron daubneyi</name>
    <name type="common">Rumen fluke</name>
    <name type="synonym">Paramphistomum daubneyi</name>
    <dbReference type="NCBI Taxonomy" id="300641"/>
    <lineage>
        <taxon>Eukaryota</taxon>
        <taxon>Metazoa</taxon>
        <taxon>Spiralia</taxon>
        <taxon>Lophotrochozoa</taxon>
        <taxon>Platyhelminthes</taxon>
        <taxon>Trematoda</taxon>
        <taxon>Digenea</taxon>
        <taxon>Plagiorchiida</taxon>
        <taxon>Pronocephalata</taxon>
        <taxon>Paramphistomoidea</taxon>
        <taxon>Paramphistomidae</taxon>
        <taxon>Calicophoron</taxon>
    </lineage>
</organism>
<comment type="subcellular location">
    <subcellularLocation>
        <location evidence="1">Membrane</location>
        <topology evidence="1">Multi-pass membrane protein</topology>
    </subcellularLocation>
</comment>
<evidence type="ECO:0000256" key="11">
    <source>
        <dbReference type="SAM" id="Phobius"/>
    </source>
</evidence>
<keyword evidence="8 11" id="KW-1133">Transmembrane helix</keyword>
<dbReference type="GO" id="GO:0005524">
    <property type="term" value="F:ATP binding"/>
    <property type="evidence" value="ECO:0007669"/>
    <property type="project" value="UniProtKB-KW"/>
</dbReference>
<accession>A0AAV2TR10</accession>
<dbReference type="SMART" id="SM00382">
    <property type="entry name" value="AAA"/>
    <property type="match status" value="2"/>
</dbReference>
<dbReference type="GO" id="GO:0005319">
    <property type="term" value="F:lipid transporter activity"/>
    <property type="evidence" value="ECO:0007669"/>
    <property type="project" value="TreeGrafter"/>
</dbReference>
<comment type="similarity">
    <text evidence="2">Belongs to the ABC transporter superfamily. ABCA family.</text>
</comment>
<sequence length="1970" mass="224511">MVVSSNKTHTEGESLFSDKREHCKKCSENEHGEEEYSHLCSAVTSLFTMDSLKPFSNRLAIYFFGFVYYYPSNHITDEIVKILSYHQRLLSSFKVIILHWMRHVRKEFVKPDPVVTKAAPDFREKMLEFDKWMIIIYKILSCFNLEDRYYPVRDRADFEYWLETFRTVAFPPAFAVQFDRIPNDPYVSASKERKDLLFEVTLRRVGDTRGYKVTDRFWMPGYRHSPFKHDMEFLTSGFIDLQEAITDAIIRVSTKQPVDVEEPTTEARAFSTRKLLARQLKPFPTPCFVQKNLLISLQALLPQVLLFSWVFITMITAMFIVREKERSFKKFSTFMGLYNTLHWFGWASQMMFLMLPTTTWMTIILKNGNIIPLCNGVMLFLFILSYNLSVIAFTLLCSTFFQNANLAAIFTGLTYFLFFLPSRLIMADEGMMSTTDMYIASLFSQSAFCLGMLSIVRKEIQGLGAQWDDFWMSRDYTDVFSVGKAFIMIWADTGLYLLLALCTEVVYTEDYEVSKKCYYPLTFKYWFGKNLRAEVKKALKEETAADQESPLTEKEVDKAEVGVAVQKVSKYYQNNSQPVLNNLSLDFYKNQITTIIGHNNKERSALVAVLTGVESPSSGVVKINGYGLHSQQALVRDCFGYCPKYNISLDDLTMSENLQFYSSLKGVSKEDTDEESDRLLHTLGLSEKRNELSKSLSAGQKRKLSVAIAFLGNASVVVLDEPTSEVDLGSRRSLWRLISRLKSGRTVIITTNRADEADALGDRVVIIHGGRLRLVGSGLFLKSHHGFGYSLVLRTQVTENPHKASYNLEKLVSIIQSYLPGANMVDRSPTEILIRIPADCIISGELTSFFKYTEKSHPNSAGVPHTLKTLGVIGYKLSDTSLEEIYLDSTEYCTYKENELVAKDWKWRHNERMRILDYGGTLVGTHNTRGPNHDHSYGQTFSKVQRGTQPAASITTNDGNNNQFLPTITLKTMINQTHDCKQAGPLSIDKFHSNSAKSSTHATLTKQWKAMCIKRFRQFGRDKRGWIVAYLLPLILIIIAMLLVIALKQPTYSPPMPVHHWWLANQPGDPVLYTFYENNLFAYQERPKDLSTLSDSYKMALLYEDAIKATYGFTGLRCLLEGQYHLIPSKFSKCNSTHILRWEPAEELTADERALVRTYSALRCACKSGRYDCPGGKITRPNPPRAQIQTSDVIYNLTSFNVSNYLLETHDSFIGRRFGGISFRRRPCFEFNREKEVLSKLKPIAVMLFGSTSKYEIDWRKDEFATNPFWYWLVNITRLSLPPQNNLIIWFDNKGYTAATGYLNLLQNMQFRILARGNDKLDRTFDREQGCGVAVNIHPLETVSYQSLVNDMMNEIPLIIFTILAMSLIPAGFLSFLVEERACGSKQLQIISGLNIYVYWLSVYMFDILSYCISCGFCVLVYVAFRKCAYVGSDVIGPFVLLLFLFGLAALPFSYVFSFLFGYSGTALVVLTIIHLFIGSTTLMVTTLLDILIMSGNDLNHSLHTLNDFLLIFPQYCLGRALYHLASRGYISQYRQYDFFDESQYANPFGRHVTGEKLCALSIHAVFYFLIVILLETKFFRNSSIASFHKIFPKRARKHRLQLEQRASKSQASSQPRMKDGVQKERKRVLALKKTGKLHRETSVGAIGLTKFYGDKQNPSINDLSFAVNRAECFVLVGRDGSGKSTAIRLLVGSLDPTIGTSYVDGFDVNSNPKEAHRCLGYSPQESDALLGRLTGRETLTHYAYLRGLPESEIRNTVDNLLKDMHLDIYADKDCSEYADGDRRKLSMAVAFVGDPTVIFLDEPTRGLDLKSKRVVWDQISKAVKDGKSVVLTTNNMEECEALSNRLGIIDNGQFQFLGSIQQLRRSHGGGYTAEVYLHKSEDGRIVRDQIEGKFIGAVSKYLGDLRHEYQFAPQTKLSEVFQTLNQLHSNSLVKYYSVKQTSLDQVFIDLTQPRSEEVSKTEVRRVKGV</sequence>
<evidence type="ECO:0000256" key="1">
    <source>
        <dbReference type="ARBA" id="ARBA00004141"/>
    </source>
</evidence>
<dbReference type="PROSITE" id="PS50893">
    <property type="entry name" value="ABC_TRANSPORTER_2"/>
    <property type="match status" value="2"/>
</dbReference>
<keyword evidence="7" id="KW-0067">ATP-binding</keyword>
<proteinExistence type="inferred from homology"/>
<keyword evidence="6" id="KW-0547">Nucleotide-binding</keyword>
<protein>
    <recommendedName>
        <fullName evidence="12">ABC transporter domain-containing protein</fullName>
    </recommendedName>
</protein>
<feature type="transmembrane region" description="Helical" evidence="11">
    <location>
        <begin position="300"/>
        <end position="321"/>
    </location>
</feature>
<reference evidence="13" key="1">
    <citation type="submission" date="2024-06" db="EMBL/GenBank/DDBJ databases">
        <authorList>
            <person name="Liu X."/>
            <person name="Lenzi L."/>
            <person name="Haldenby T S."/>
            <person name="Uol C."/>
        </authorList>
    </citation>
    <scope>NUCLEOTIDE SEQUENCE</scope>
</reference>
<evidence type="ECO:0000313" key="14">
    <source>
        <dbReference type="Proteomes" id="UP001497525"/>
    </source>
</evidence>
<keyword evidence="5" id="KW-0677">Repeat</keyword>
<evidence type="ECO:0000256" key="2">
    <source>
        <dbReference type="ARBA" id="ARBA00008869"/>
    </source>
</evidence>
<dbReference type="PANTHER" id="PTHR19229">
    <property type="entry name" value="ATP-BINDING CASSETTE TRANSPORTER SUBFAMILY A ABCA"/>
    <property type="match status" value="1"/>
</dbReference>
<keyword evidence="3" id="KW-0813">Transport</keyword>
<dbReference type="Proteomes" id="UP001497525">
    <property type="component" value="Unassembled WGS sequence"/>
</dbReference>
<feature type="transmembrane region" description="Helical" evidence="11">
    <location>
        <begin position="1025"/>
        <end position="1047"/>
    </location>
</feature>
<evidence type="ECO:0000313" key="13">
    <source>
        <dbReference type="EMBL" id="CAL5138704.1"/>
    </source>
</evidence>
<evidence type="ECO:0000256" key="8">
    <source>
        <dbReference type="ARBA" id="ARBA00022989"/>
    </source>
</evidence>
<feature type="transmembrane region" description="Helical" evidence="11">
    <location>
        <begin position="341"/>
        <end position="365"/>
    </location>
</feature>
<dbReference type="InterPro" id="IPR026082">
    <property type="entry name" value="ABCA"/>
</dbReference>
<dbReference type="GO" id="GO:0140359">
    <property type="term" value="F:ABC-type transporter activity"/>
    <property type="evidence" value="ECO:0007669"/>
    <property type="project" value="InterPro"/>
</dbReference>
<evidence type="ECO:0000259" key="12">
    <source>
        <dbReference type="PROSITE" id="PS50893"/>
    </source>
</evidence>
<feature type="transmembrane region" description="Helical" evidence="11">
    <location>
        <begin position="1509"/>
        <end position="1526"/>
    </location>
</feature>
<dbReference type="GO" id="GO:0016887">
    <property type="term" value="F:ATP hydrolysis activity"/>
    <property type="evidence" value="ECO:0007669"/>
    <property type="project" value="InterPro"/>
</dbReference>
<dbReference type="CDD" id="cd03263">
    <property type="entry name" value="ABC_subfamily_A"/>
    <property type="match status" value="2"/>
</dbReference>
<feature type="region of interest" description="Disordered" evidence="10">
    <location>
        <begin position="1603"/>
        <end position="1625"/>
    </location>
</feature>
<dbReference type="InterPro" id="IPR017871">
    <property type="entry name" value="ABC_transporter-like_CS"/>
</dbReference>
<dbReference type="InterPro" id="IPR013525">
    <property type="entry name" value="ABC2_TM"/>
</dbReference>
<feature type="domain" description="ABC transporter" evidence="12">
    <location>
        <begin position="1644"/>
        <end position="1877"/>
    </location>
</feature>
<feature type="transmembrane region" description="Helical" evidence="11">
    <location>
        <begin position="1468"/>
        <end position="1489"/>
    </location>
</feature>
<feature type="transmembrane region" description="Helical" evidence="11">
    <location>
        <begin position="1436"/>
        <end position="1461"/>
    </location>
</feature>
<dbReference type="InterPro" id="IPR003439">
    <property type="entry name" value="ABC_transporter-like_ATP-bd"/>
</dbReference>
<evidence type="ECO:0000256" key="7">
    <source>
        <dbReference type="ARBA" id="ARBA00022840"/>
    </source>
</evidence>
<gene>
    <name evidence="13" type="ORF">CDAUBV1_LOCUS13516</name>
</gene>
<dbReference type="GO" id="GO:0016020">
    <property type="term" value="C:membrane"/>
    <property type="evidence" value="ECO:0007669"/>
    <property type="project" value="UniProtKB-SubCell"/>
</dbReference>
<evidence type="ECO:0000256" key="6">
    <source>
        <dbReference type="ARBA" id="ARBA00022741"/>
    </source>
</evidence>
<dbReference type="SUPFAM" id="SSF52540">
    <property type="entry name" value="P-loop containing nucleoside triphosphate hydrolases"/>
    <property type="match status" value="2"/>
</dbReference>
<name>A0AAV2TR10_CALDB</name>
<dbReference type="PANTHER" id="PTHR19229:SF36">
    <property type="entry name" value="ATP-BINDING CASSETTE SUB-FAMILY A MEMBER 2"/>
    <property type="match status" value="1"/>
</dbReference>
<feature type="transmembrane region" description="Helical" evidence="11">
    <location>
        <begin position="1356"/>
        <end position="1378"/>
    </location>
</feature>
<keyword evidence="9 11" id="KW-0472">Membrane</keyword>
<dbReference type="Gene3D" id="3.40.50.300">
    <property type="entry name" value="P-loop containing nucleotide triphosphate hydrolases"/>
    <property type="match status" value="2"/>
</dbReference>
<dbReference type="EMBL" id="CAXLJL010000512">
    <property type="protein sequence ID" value="CAL5138704.1"/>
    <property type="molecule type" value="Genomic_DNA"/>
</dbReference>
<dbReference type="InterPro" id="IPR027417">
    <property type="entry name" value="P-loop_NTPase"/>
</dbReference>
<evidence type="ECO:0000256" key="9">
    <source>
        <dbReference type="ARBA" id="ARBA00023136"/>
    </source>
</evidence>
<keyword evidence="4 11" id="KW-0812">Transmembrane</keyword>
<feature type="domain" description="ABC transporter" evidence="12">
    <location>
        <begin position="563"/>
        <end position="794"/>
    </location>
</feature>
<dbReference type="InterPro" id="IPR003593">
    <property type="entry name" value="AAA+_ATPase"/>
</dbReference>
<dbReference type="PROSITE" id="PS00211">
    <property type="entry name" value="ABC_TRANSPORTER_1"/>
    <property type="match status" value="1"/>
</dbReference>
<comment type="caution">
    <text evidence="13">The sequence shown here is derived from an EMBL/GenBank/DDBJ whole genome shotgun (WGS) entry which is preliminary data.</text>
</comment>
<evidence type="ECO:0000256" key="3">
    <source>
        <dbReference type="ARBA" id="ARBA00022448"/>
    </source>
</evidence>
<feature type="transmembrane region" description="Helical" evidence="11">
    <location>
        <begin position="1398"/>
        <end position="1424"/>
    </location>
</feature>
<feature type="transmembrane region" description="Helical" evidence="11">
    <location>
        <begin position="404"/>
        <end position="425"/>
    </location>
</feature>
<dbReference type="Pfam" id="PF00005">
    <property type="entry name" value="ABC_tran"/>
    <property type="match status" value="2"/>
</dbReference>
<evidence type="ECO:0000256" key="10">
    <source>
        <dbReference type="SAM" id="MobiDB-lite"/>
    </source>
</evidence>
<evidence type="ECO:0000256" key="5">
    <source>
        <dbReference type="ARBA" id="ARBA00022737"/>
    </source>
</evidence>